<gene>
    <name evidence="4" type="primary">LOC106468228</name>
</gene>
<evidence type="ECO:0000313" key="3">
    <source>
        <dbReference type="Proteomes" id="UP000694941"/>
    </source>
</evidence>
<dbReference type="PANTHER" id="PTHR45762">
    <property type="entry name" value="ZINC FINGER RNA-BINDING PROTEIN"/>
    <property type="match status" value="1"/>
</dbReference>
<evidence type="ECO:0000259" key="2">
    <source>
        <dbReference type="PROSITE" id="PS51703"/>
    </source>
</evidence>
<dbReference type="RefSeq" id="XP_022252271.1">
    <property type="nucleotide sequence ID" value="XM_022396563.1"/>
</dbReference>
<dbReference type="Pfam" id="PF07528">
    <property type="entry name" value="DZF_N"/>
    <property type="match status" value="1"/>
</dbReference>
<evidence type="ECO:0000313" key="4">
    <source>
        <dbReference type="RefSeq" id="XP_022252271.1"/>
    </source>
</evidence>
<evidence type="ECO:0000256" key="1">
    <source>
        <dbReference type="SAM" id="MobiDB-lite"/>
    </source>
</evidence>
<dbReference type="InterPro" id="IPR006561">
    <property type="entry name" value="DZF_dom"/>
</dbReference>
<feature type="compositionally biased region" description="Polar residues" evidence="1">
    <location>
        <begin position="45"/>
        <end position="57"/>
    </location>
</feature>
<organism evidence="3 4">
    <name type="scientific">Limulus polyphemus</name>
    <name type="common">Atlantic horseshoe crab</name>
    <dbReference type="NCBI Taxonomy" id="6850"/>
    <lineage>
        <taxon>Eukaryota</taxon>
        <taxon>Metazoa</taxon>
        <taxon>Ecdysozoa</taxon>
        <taxon>Arthropoda</taxon>
        <taxon>Chelicerata</taxon>
        <taxon>Merostomata</taxon>
        <taxon>Xiphosura</taxon>
        <taxon>Limulidae</taxon>
        <taxon>Limulus</taxon>
    </lineage>
</organism>
<feature type="domain" description="DZF" evidence="2">
    <location>
        <begin position="1"/>
        <end position="123"/>
    </location>
</feature>
<feature type="compositionally biased region" description="Basic and acidic residues" evidence="1">
    <location>
        <begin position="58"/>
        <end position="70"/>
    </location>
</feature>
<reference evidence="4" key="1">
    <citation type="submission" date="2025-08" db="UniProtKB">
        <authorList>
            <consortium name="RefSeq"/>
        </authorList>
    </citation>
    <scope>IDENTIFICATION</scope>
    <source>
        <tissue evidence="4">Muscle</tissue>
    </source>
</reference>
<protein>
    <submittedName>
        <fullName evidence="4">Interleukin enhancer-binding factor 3-like</fullName>
    </submittedName>
</protein>
<dbReference type="GeneID" id="106468228"/>
<proteinExistence type="predicted"/>
<feature type="non-terminal residue" evidence="4">
    <location>
        <position position="123"/>
    </location>
</feature>
<keyword evidence="3" id="KW-1185">Reference proteome</keyword>
<name>A0ABM1T8R5_LIMPO</name>
<dbReference type="Proteomes" id="UP000694941">
    <property type="component" value="Unplaced"/>
</dbReference>
<feature type="region of interest" description="Disordered" evidence="1">
    <location>
        <begin position="34"/>
        <end position="70"/>
    </location>
</feature>
<dbReference type="PROSITE" id="PS51703">
    <property type="entry name" value="DZF"/>
    <property type="match status" value="1"/>
</dbReference>
<dbReference type="Gene3D" id="3.30.460.10">
    <property type="entry name" value="Beta Polymerase, domain 2"/>
    <property type="match status" value="1"/>
</dbReference>
<dbReference type="InterPro" id="IPR049401">
    <property type="entry name" value="DZF_dom_N"/>
</dbReference>
<dbReference type="InterPro" id="IPR043519">
    <property type="entry name" value="NT_sf"/>
</dbReference>
<accession>A0ABM1T8R5</accession>
<sequence>MAKHASIYPKEEELNAVQKAVTTTEKALKMVSDFLRESDGPKQDVSPQDVSPQSSNKTTEDSKDVKEKTQCSRVLKGVMRIGVLAKGLILTGDLNVQLVVMCNEKPTQSLLESVADNLPKQLK</sequence>
<dbReference type="PANTHER" id="PTHR45762:SF3">
    <property type="entry name" value="ZINC-FINGER PROTEIN AT 72D, ISOFORM B"/>
    <property type="match status" value="1"/>
</dbReference>